<dbReference type="InterPro" id="IPR016084">
    <property type="entry name" value="Haem_Oase-like_multi-hlx"/>
</dbReference>
<proteinExistence type="predicted"/>
<evidence type="ECO:0000256" key="1">
    <source>
        <dbReference type="SAM" id="MobiDB-lite"/>
    </source>
</evidence>
<evidence type="ECO:0008006" key="4">
    <source>
        <dbReference type="Google" id="ProtNLM"/>
    </source>
</evidence>
<sequence length="313" mass="33691">MTGALRREPGGRDSPLPDAAARDADPYGDDLQLALYLCYELHYRGFDGVDDAWEWDPGLLGLRGALERAFLAALREEVPARDDVTAALREVLVEPEDGAGVSHFLRDEGRLSHLREYAALRSLYQLKEADPHAWAVPRLTGRAKAGLVAVEYDEFGAGRADRIHADLFAALMGDLGLDPAYGRYLEAGTAPMLAVVNLMSLLGLHRAHRGALAGHFAVVEITSSPSSGRLVEAIDRLGAGAAARHFYAEHVEADAVHEQLVRHEVVGGLLADDPGLARDIAFGADATVLLEERLGADVLRAWAAGRSAVRTPL</sequence>
<reference evidence="2 3" key="1">
    <citation type="submission" date="2017-06" db="EMBL/GenBank/DDBJ databases">
        <title>Streptomyces albireticuli Genome sequencing and assembly.</title>
        <authorList>
            <person name="Wang Y."/>
            <person name="Du B."/>
            <person name="Ding Y."/>
            <person name="Liu H."/>
            <person name="Hou Q."/>
            <person name="Liu K."/>
            <person name="Yao L."/>
            <person name="Wang C."/>
        </authorList>
    </citation>
    <scope>NUCLEOTIDE SEQUENCE [LARGE SCALE GENOMIC DNA]</scope>
    <source>
        <strain evidence="2 3">MDJK11</strain>
    </source>
</reference>
<evidence type="ECO:0000313" key="2">
    <source>
        <dbReference type="EMBL" id="ARZ66501.1"/>
    </source>
</evidence>
<organism evidence="2 3">
    <name type="scientific">Streptomyces albireticuli</name>
    <dbReference type="NCBI Taxonomy" id="1940"/>
    <lineage>
        <taxon>Bacteria</taxon>
        <taxon>Bacillati</taxon>
        <taxon>Actinomycetota</taxon>
        <taxon>Actinomycetes</taxon>
        <taxon>Kitasatosporales</taxon>
        <taxon>Streptomycetaceae</taxon>
        <taxon>Streptomyces</taxon>
    </lineage>
</organism>
<dbReference type="Pfam" id="PF14518">
    <property type="entry name" value="Haem_oxygenas_2"/>
    <property type="match status" value="1"/>
</dbReference>
<dbReference type="Proteomes" id="UP000195755">
    <property type="component" value="Chromosome"/>
</dbReference>
<dbReference type="SUPFAM" id="SSF48613">
    <property type="entry name" value="Heme oxygenase-like"/>
    <property type="match status" value="1"/>
</dbReference>
<evidence type="ECO:0000313" key="3">
    <source>
        <dbReference type="Proteomes" id="UP000195755"/>
    </source>
</evidence>
<dbReference type="Gene3D" id="1.20.910.10">
    <property type="entry name" value="Heme oxygenase-like"/>
    <property type="match status" value="1"/>
</dbReference>
<gene>
    <name evidence="2" type="ORF">SMD11_0835</name>
</gene>
<protein>
    <recommendedName>
        <fullName evidence="4">Iron-containing redox enzyme family protein</fullName>
    </recommendedName>
</protein>
<feature type="region of interest" description="Disordered" evidence="1">
    <location>
        <begin position="1"/>
        <end position="23"/>
    </location>
</feature>
<dbReference type="AlphaFoldDB" id="A0A1Z2KX13"/>
<feature type="compositionally biased region" description="Basic and acidic residues" evidence="1">
    <location>
        <begin position="1"/>
        <end position="11"/>
    </location>
</feature>
<dbReference type="EMBL" id="CP021744">
    <property type="protein sequence ID" value="ARZ66501.1"/>
    <property type="molecule type" value="Genomic_DNA"/>
</dbReference>
<dbReference type="KEGG" id="salj:SMD11_0835"/>
<dbReference type="SMART" id="SM01236">
    <property type="entry name" value="Haem_oxygenase_2"/>
    <property type="match status" value="1"/>
</dbReference>
<name>A0A1Z2KX13_9ACTN</name>
<accession>A0A1Z2KX13</accession>